<dbReference type="Proteomes" id="UP000053660">
    <property type="component" value="Unassembled WGS sequence"/>
</dbReference>
<reference evidence="1 2" key="1">
    <citation type="submission" date="2014-03" db="EMBL/GenBank/DDBJ databases">
        <title>Draft genome of the hookworm Oesophagostomum dentatum.</title>
        <authorList>
            <person name="Mitreva M."/>
        </authorList>
    </citation>
    <scope>NUCLEOTIDE SEQUENCE [LARGE SCALE GENOMIC DNA]</scope>
    <source>
        <strain evidence="1 2">OD-Hann</strain>
    </source>
</reference>
<evidence type="ECO:0000313" key="2">
    <source>
        <dbReference type="Proteomes" id="UP000053660"/>
    </source>
</evidence>
<gene>
    <name evidence="1" type="ORF">OESDEN_24917</name>
</gene>
<organism evidence="1 2">
    <name type="scientific">Oesophagostomum dentatum</name>
    <name type="common">Nodular worm</name>
    <dbReference type="NCBI Taxonomy" id="61180"/>
    <lineage>
        <taxon>Eukaryota</taxon>
        <taxon>Metazoa</taxon>
        <taxon>Ecdysozoa</taxon>
        <taxon>Nematoda</taxon>
        <taxon>Chromadorea</taxon>
        <taxon>Rhabditida</taxon>
        <taxon>Rhabditina</taxon>
        <taxon>Rhabditomorpha</taxon>
        <taxon>Strongyloidea</taxon>
        <taxon>Strongylidae</taxon>
        <taxon>Oesophagostomum</taxon>
    </lineage>
</organism>
<dbReference type="AlphaFoldDB" id="A0A0B1RWB8"/>
<name>A0A0B1RWB8_OESDE</name>
<accession>A0A0B1RWB8</accession>
<dbReference type="OrthoDB" id="10265800at2759"/>
<evidence type="ECO:0000313" key="1">
    <source>
        <dbReference type="EMBL" id="KHJ75467.1"/>
    </source>
</evidence>
<protein>
    <submittedName>
        <fullName evidence="1">Uncharacterized protein</fullName>
    </submittedName>
</protein>
<dbReference type="EMBL" id="KN612719">
    <property type="protein sequence ID" value="KHJ75467.1"/>
    <property type="molecule type" value="Genomic_DNA"/>
</dbReference>
<sequence length="50" mass="6088">MEKRDALCTEYRKVAYEIQNERHFDSKDFTVVVQGFMDEIYDAFRNDHII</sequence>
<proteinExistence type="predicted"/>
<keyword evidence="2" id="KW-1185">Reference proteome</keyword>